<dbReference type="GO" id="GO:0005975">
    <property type="term" value="P:carbohydrate metabolic process"/>
    <property type="evidence" value="ECO:0007669"/>
    <property type="project" value="InterPro"/>
</dbReference>
<dbReference type="InterPro" id="IPR033919">
    <property type="entry name" value="TSA/FSA_arc/bac"/>
</dbReference>
<reference evidence="5" key="1">
    <citation type="submission" date="2008-01" db="EMBL/GenBank/DDBJ databases">
        <authorList>
            <person name="Fulton L."/>
            <person name="Clifton S."/>
            <person name="Fulton B."/>
            <person name="Xu J."/>
            <person name="Minx P."/>
            <person name="Pepin K.H."/>
            <person name="Johnson M."/>
            <person name="Thiruvilangam P."/>
            <person name="Bhonagiri V."/>
            <person name="Nash W.E."/>
            <person name="Mardis E.R."/>
            <person name="Wilson R.K."/>
        </authorList>
    </citation>
    <scope>NUCLEOTIDE SEQUENCE [LARGE SCALE GENOMIC DNA]</scope>
    <source>
        <strain evidence="5">DSM 17244</strain>
    </source>
</reference>
<dbReference type="eggNOG" id="COG0176">
    <property type="taxonomic scope" value="Bacteria"/>
</dbReference>
<dbReference type="PANTHER" id="PTHR10683:SF40">
    <property type="entry name" value="FRUCTOSE-6-PHOSPHATE ALDOLASE 1-RELATED"/>
    <property type="match status" value="1"/>
</dbReference>
<evidence type="ECO:0000256" key="4">
    <source>
        <dbReference type="ARBA" id="ARBA00023270"/>
    </source>
</evidence>
<dbReference type="AlphaFoldDB" id="B1C8Y1"/>
<keyword evidence="4" id="KW-0704">Schiff base</keyword>
<evidence type="ECO:0000256" key="2">
    <source>
        <dbReference type="ARBA" id="ARBA00022490"/>
    </source>
</evidence>
<name>B1C8Y1_9FIRM</name>
<comment type="caution">
    <text evidence="5">The sequence shown here is derived from an EMBL/GenBank/DDBJ whole genome shotgun (WGS) entry which is preliminary data.</text>
</comment>
<dbReference type="CDD" id="cd00956">
    <property type="entry name" value="Transaldolase_FSA"/>
    <property type="match status" value="1"/>
</dbReference>
<evidence type="ECO:0000256" key="1">
    <source>
        <dbReference type="ARBA" id="ARBA00004496"/>
    </source>
</evidence>
<keyword evidence="3" id="KW-0808">Transferase</keyword>
<dbReference type="InterPro" id="IPR013785">
    <property type="entry name" value="Aldolase_TIM"/>
</dbReference>
<dbReference type="STRING" id="445971.ANASTE_01749"/>
<dbReference type="HOGENOM" id="CLU_079764_0_0_9"/>
<keyword evidence="2" id="KW-0963">Cytoplasm</keyword>
<protein>
    <submittedName>
        <fullName evidence="5">Fructose-6-phosphate aldolase</fullName>
    </submittedName>
</protein>
<keyword evidence="6" id="KW-1185">Reference proteome</keyword>
<dbReference type="GO" id="GO:0016832">
    <property type="term" value="F:aldehyde-lyase activity"/>
    <property type="evidence" value="ECO:0007669"/>
    <property type="project" value="InterPro"/>
</dbReference>
<dbReference type="GO" id="GO:0016740">
    <property type="term" value="F:transferase activity"/>
    <property type="evidence" value="ECO:0007669"/>
    <property type="project" value="UniProtKB-KW"/>
</dbReference>
<organism evidence="5 6">
    <name type="scientific">Anaerofustis stercorihominis DSM 17244</name>
    <dbReference type="NCBI Taxonomy" id="445971"/>
    <lineage>
        <taxon>Bacteria</taxon>
        <taxon>Bacillati</taxon>
        <taxon>Bacillota</taxon>
        <taxon>Clostridia</taxon>
        <taxon>Eubacteriales</taxon>
        <taxon>Eubacteriaceae</taxon>
        <taxon>Anaerofustis</taxon>
    </lineage>
</organism>
<dbReference type="PANTHER" id="PTHR10683">
    <property type="entry name" value="TRANSALDOLASE"/>
    <property type="match status" value="1"/>
</dbReference>
<reference evidence="5" key="2">
    <citation type="submission" date="2013-08" db="EMBL/GenBank/DDBJ databases">
        <title>Draft genome sequence of Anaerofustis stercorihominis (DSM 17244).</title>
        <authorList>
            <person name="Sudarsanam P."/>
            <person name="Ley R."/>
            <person name="Guruge J."/>
            <person name="Turnbaugh P.J."/>
            <person name="Mahowald M."/>
            <person name="Liep D."/>
            <person name="Gordon J."/>
        </authorList>
    </citation>
    <scope>NUCLEOTIDE SEQUENCE</scope>
    <source>
        <strain evidence="5">DSM 17244</strain>
    </source>
</reference>
<dbReference type="Gene3D" id="3.20.20.70">
    <property type="entry name" value="Aldolase class I"/>
    <property type="match status" value="1"/>
</dbReference>
<sequence length="233" mass="25897">MAEVYNLVNKKLRRNIMDYRIFLDTANVKEIEEAVETGIVAGIATNPNKMANVGRKYEDVIKDIRSFFDGPIAVEAIPTETEEIIEEAKRLNDLSENIVIKIPANKKGIKAINKLVPMGIKTNATLICNPGQALAAGLAGSPFISPFISRVDYIGHDGMELFRKVRKMYDFYDIKSVVIAASIKNCNDAIESILAGADSLALTYEVFNQLFNHPVTEEGIKKFTNDYNSIYGK</sequence>
<gene>
    <name evidence="5" type="ORF">ANASTE_01749</name>
</gene>
<dbReference type="Pfam" id="PF00923">
    <property type="entry name" value="TAL_FSA"/>
    <property type="match status" value="1"/>
</dbReference>
<dbReference type="FunFam" id="3.20.20.70:FF:000018">
    <property type="entry name" value="Probable transaldolase"/>
    <property type="match status" value="1"/>
</dbReference>
<dbReference type="InterPro" id="IPR001585">
    <property type="entry name" value="TAL/FSA"/>
</dbReference>
<dbReference type="SUPFAM" id="SSF51569">
    <property type="entry name" value="Aldolase"/>
    <property type="match status" value="1"/>
</dbReference>
<dbReference type="EMBL" id="ABIL02000006">
    <property type="protein sequence ID" value="EDS72041.1"/>
    <property type="molecule type" value="Genomic_DNA"/>
</dbReference>
<dbReference type="GO" id="GO:0005737">
    <property type="term" value="C:cytoplasm"/>
    <property type="evidence" value="ECO:0007669"/>
    <property type="project" value="UniProtKB-SubCell"/>
</dbReference>
<proteinExistence type="predicted"/>
<accession>B1C8Y1</accession>
<comment type="subcellular location">
    <subcellularLocation>
        <location evidence="1">Cytoplasm</location>
    </subcellularLocation>
</comment>
<evidence type="ECO:0000313" key="5">
    <source>
        <dbReference type="EMBL" id="EDS72041.1"/>
    </source>
</evidence>
<evidence type="ECO:0000256" key="3">
    <source>
        <dbReference type="ARBA" id="ARBA00022679"/>
    </source>
</evidence>
<dbReference type="Proteomes" id="UP000005178">
    <property type="component" value="Unassembled WGS sequence"/>
</dbReference>
<evidence type="ECO:0000313" key="6">
    <source>
        <dbReference type="Proteomes" id="UP000005178"/>
    </source>
</evidence>